<evidence type="ECO:0000256" key="4">
    <source>
        <dbReference type="ARBA" id="ARBA00023163"/>
    </source>
</evidence>
<evidence type="ECO:0000313" key="7">
    <source>
        <dbReference type="EMBL" id="TVT98659.1"/>
    </source>
</evidence>
<dbReference type="Gene3D" id="3.40.1810.10">
    <property type="entry name" value="Transcription factor, MADS-box"/>
    <property type="match status" value="1"/>
</dbReference>
<proteinExistence type="predicted"/>
<feature type="non-terminal residue" evidence="7">
    <location>
        <position position="1"/>
    </location>
</feature>
<comment type="subcellular location">
    <subcellularLocation>
        <location evidence="1">Nucleus</location>
    </subcellularLocation>
</comment>
<accession>A0A5J9SHX5</accession>
<evidence type="ECO:0000256" key="3">
    <source>
        <dbReference type="ARBA" id="ARBA00023125"/>
    </source>
</evidence>
<name>A0A5J9SHX5_9POAL</name>
<dbReference type="Proteomes" id="UP000324897">
    <property type="component" value="Unassembled WGS sequence"/>
</dbReference>
<dbReference type="PROSITE" id="PS50066">
    <property type="entry name" value="MADS_BOX_2"/>
    <property type="match status" value="1"/>
</dbReference>
<evidence type="ECO:0000259" key="6">
    <source>
        <dbReference type="PROSITE" id="PS50066"/>
    </source>
</evidence>
<keyword evidence="3" id="KW-0238">DNA-binding</keyword>
<dbReference type="SUPFAM" id="SSF55455">
    <property type="entry name" value="SRF-like"/>
    <property type="match status" value="1"/>
</dbReference>
<keyword evidence="5" id="KW-0539">Nucleus</keyword>
<dbReference type="AlphaFoldDB" id="A0A5J9SHX5"/>
<evidence type="ECO:0000256" key="2">
    <source>
        <dbReference type="ARBA" id="ARBA00023015"/>
    </source>
</evidence>
<reference evidence="7 8" key="1">
    <citation type="journal article" date="2019" name="Sci. Rep.">
        <title>A high-quality genome of Eragrostis curvula grass provides insights into Poaceae evolution and supports new strategies to enhance forage quality.</title>
        <authorList>
            <person name="Carballo J."/>
            <person name="Santos B.A.C.M."/>
            <person name="Zappacosta D."/>
            <person name="Garbus I."/>
            <person name="Selva J.P."/>
            <person name="Gallo C.A."/>
            <person name="Diaz A."/>
            <person name="Albertini E."/>
            <person name="Caccamo M."/>
            <person name="Echenique V."/>
        </authorList>
    </citation>
    <scope>NUCLEOTIDE SEQUENCE [LARGE SCALE GENOMIC DNA]</scope>
    <source>
        <strain evidence="8">cv. Victoria</strain>
        <tissue evidence="7">Leaf</tissue>
    </source>
</reference>
<keyword evidence="8" id="KW-1185">Reference proteome</keyword>
<dbReference type="PRINTS" id="PR00404">
    <property type="entry name" value="MADSDOMAIN"/>
</dbReference>
<dbReference type="InterPro" id="IPR036879">
    <property type="entry name" value="TF_MADSbox_sf"/>
</dbReference>
<dbReference type="SMART" id="SM00432">
    <property type="entry name" value="MADS"/>
    <property type="match status" value="1"/>
</dbReference>
<sequence length="423" mass="47297">MSRRPRRSGINFIENEKDRHLTYFKRRSGLTKSSTDLSTLTGGKSAIVLESESGKISAFGAPSPNAIIDSFLSEHNPNLDEGVNAKITHLQDELFQIVEGKGLREKRERECKTRLKVIQDTSGTIDQVTSSDVEDLGANEVSELFERLGHVENDINNRANHGKKFEVSDQTGSLLPPYSSSCHSQINMLPRRLPWVSLQASSQYSLSSWAPIPHSTRPQSTLLHQTSLPSSQTPPTPLLHQQAHMMPSFTNEAHQSIHYSPQPQPSSLHLQAELPFNPMAPPDPNHVYTNNFILNPVESPHQNHEYTHNFNFNSVALPVQDTFLSFNYNPDHANSQNVSASQQSESYQNPVTPNIEPYSGPNWDELSGYYFDLADDYYGGQATDGGHDVELYTSDQDAQSDDEWFTMNLFDPPFHGESFGDGA</sequence>
<evidence type="ECO:0000256" key="1">
    <source>
        <dbReference type="ARBA" id="ARBA00004123"/>
    </source>
</evidence>
<dbReference type="Pfam" id="PF00319">
    <property type="entry name" value="SRF-TF"/>
    <property type="match status" value="1"/>
</dbReference>
<dbReference type="GO" id="GO:0005634">
    <property type="term" value="C:nucleus"/>
    <property type="evidence" value="ECO:0007669"/>
    <property type="project" value="UniProtKB-SubCell"/>
</dbReference>
<dbReference type="EMBL" id="RWGY01000824">
    <property type="protein sequence ID" value="TVT98659.1"/>
    <property type="molecule type" value="Genomic_DNA"/>
</dbReference>
<organism evidence="7 8">
    <name type="scientific">Eragrostis curvula</name>
    <name type="common">weeping love grass</name>
    <dbReference type="NCBI Taxonomy" id="38414"/>
    <lineage>
        <taxon>Eukaryota</taxon>
        <taxon>Viridiplantae</taxon>
        <taxon>Streptophyta</taxon>
        <taxon>Embryophyta</taxon>
        <taxon>Tracheophyta</taxon>
        <taxon>Spermatophyta</taxon>
        <taxon>Magnoliopsida</taxon>
        <taxon>Liliopsida</taxon>
        <taxon>Poales</taxon>
        <taxon>Poaceae</taxon>
        <taxon>PACMAD clade</taxon>
        <taxon>Chloridoideae</taxon>
        <taxon>Eragrostideae</taxon>
        <taxon>Eragrostidinae</taxon>
        <taxon>Eragrostis</taxon>
    </lineage>
</organism>
<keyword evidence="4" id="KW-0804">Transcription</keyword>
<dbReference type="OrthoDB" id="679952at2759"/>
<feature type="domain" description="MADS-box" evidence="6">
    <location>
        <begin position="3"/>
        <end position="63"/>
    </location>
</feature>
<dbReference type="Gramene" id="TVT98659">
    <property type="protein sequence ID" value="TVT98659"/>
    <property type="gene ID" value="EJB05_56013"/>
</dbReference>
<dbReference type="InterPro" id="IPR002100">
    <property type="entry name" value="TF_MADSbox"/>
</dbReference>
<evidence type="ECO:0000313" key="8">
    <source>
        <dbReference type="Proteomes" id="UP000324897"/>
    </source>
</evidence>
<protein>
    <recommendedName>
        <fullName evidence="6">MADS-box domain-containing protein</fullName>
    </recommendedName>
</protein>
<evidence type="ECO:0000256" key="5">
    <source>
        <dbReference type="ARBA" id="ARBA00023242"/>
    </source>
</evidence>
<keyword evidence="2" id="KW-0805">Transcription regulation</keyword>
<gene>
    <name evidence="7" type="ORF">EJB05_56013</name>
</gene>
<comment type="caution">
    <text evidence="7">The sequence shown here is derived from an EMBL/GenBank/DDBJ whole genome shotgun (WGS) entry which is preliminary data.</text>
</comment>
<dbReference type="GO" id="GO:0046983">
    <property type="term" value="F:protein dimerization activity"/>
    <property type="evidence" value="ECO:0007669"/>
    <property type="project" value="InterPro"/>
</dbReference>
<dbReference type="GO" id="GO:0003677">
    <property type="term" value="F:DNA binding"/>
    <property type="evidence" value="ECO:0007669"/>
    <property type="project" value="UniProtKB-KW"/>
</dbReference>